<proteinExistence type="predicted"/>
<dbReference type="GO" id="GO:0017089">
    <property type="term" value="F:glycolipid transfer activity"/>
    <property type="evidence" value="ECO:0007669"/>
    <property type="project" value="TreeGrafter"/>
</dbReference>
<dbReference type="GO" id="GO:0015920">
    <property type="term" value="P:lipopolysaccharide transport"/>
    <property type="evidence" value="ECO:0007669"/>
    <property type="project" value="TreeGrafter"/>
</dbReference>
<feature type="signal peptide" evidence="2">
    <location>
        <begin position="1"/>
        <end position="23"/>
    </location>
</feature>
<dbReference type="Gene3D" id="2.60.450.10">
    <property type="entry name" value="Lipopolysaccharide (LPS) transport protein A like domain"/>
    <property type="match status" value="1"/>
</dbReference>
<dbReference type="PANTHER" id="PTHR36504">
    <property type="entry name" value="LIPOPOLYSACCHARIDE EXPORT SYSTEM PROTEIN LPTA"/>
    <property type="match status" value="1"/>
</dbReference>
<feature type="chain" id="PRO_5042256429" evidence="2">
    <location>
        <begin position="24"/>
        <end position="174"/>
    </location>
</feature>
<evidence type="ECO:0000256" key="2">
    <source>
        <dbReference type="SAM" id="SignalP"/>
    </source>
</evidence>
<reference evidence="4" key="1">
    <citation type="submission" date="2023-01" db="EMBL/GenBank/DDBJ databases">
        <title>The genome sequence of Kordiimonadaceae bacterium 6D33.</title>
        <authorList>
            <person name="Liu Y."/>
        </authorList>
    </citation>
    <scope>NUCLEOTIDE SEQUENCE</scope>
    <source>
        <strain evidence="4">6D33</strain>
    </source>
</reference>
<dbReference type="PANTHER" id="PTHR36504:SF1">
    <property type="entry name" value="LIPOPOLYSACCHARIDE EXPORT SYSTEM PROTEIN LPTA"/>
    <property type="match status" value="1"/>
</dbReference>
<dbReference type="Proteomes" id="UP001217500">
    <property type="component" value="Chromosome"/>
</dbReference>
<dbReference type="GO" id="GO:0030288">
    <property type="term" value="C:outer membrane-bounded periplasmic space"/>
    <property type="evidence" value="ECO:0007669"/>
    <property type="project" value="TreeGrafter"/>
</dbReference>
<evidence type="ECO:0000313" key="5">
    <source>
        <dbReference type="Proteomes" id="UP001217500"/>
    </source>
</evidence>
<dbReference type="KEGG" id="gso:PH603_01925"/>
<dbReference type="EMBL" id="CP116805">
    <property type="protein sequence ID" value="WCL54514.1"/>
    <property type="molecule type" value="Genomic_DNA"/>
</dbReference>
<dbReference type="Pfam" id="PF03968">
    <property type="entry name" value="LptD_N"/>
    <property type="match status" value="1"/>
</dbReference>
<dbReference type="GO" id="GO:0009279">
    <property type="term" value="C:cell outer membrane"/>
    <property type="evidence" value="ECO:0007669"/>
    <property type="project" value="TreeGrafter"/>
</dbReference>
<dbReference type="InterPro" id="IPR005653">
    <property type="entry name" value="OstA-like_N"/>
</dbReference>
<keyword evidence="5" id="KW-1185">Reference proteome</keyword>
<feature type="domain" description="Organic solvent tolerance-like N-terminal" evidence="3">
    <location>
        <begin position="39"/>
        <end position="146"/>
    </location>
</feature>
<dbReference type="AlphaFoldDB" id="A0AAE9XQN2"/>
<evidence type="ECO:0000313" key="4">
    <source>
        <dbReference type="EMBL" id="WCL54514.1"/>
    </source>
</evidence>
<protein>
    <submittedName>
        <fullName evidence="4">LptA/OstA family protein</fullName>
    </submittedName>
</protein>
<sequence>MMRIRHALIAALLPLASAAGAAAAEPALKGHDTEQPIDITAERLEVRQRDGRAEFKGAVRVVQGGMTLTADSLVVYYAGDIAGGSPSISRLDSSGKVSLSSDSEAVTGDWAIYDVEKRLVTMGGNVVLTRGSSRLAGERLELDLVSGLTRLDGAAADDGRVRGRFSLPEKQPES</sequence>
<evidence type="ECO:0000256" key="1">
    <source>
        <dbReference type="ARBA" id="ARBA00022729"/>
    </source>
</evidence>
<name>A0AAE9XQN2_9PROT</name>
<evidence type="ECO:0000259" key="3">
    <source>
        <dbReference type="Pfam" id="PF03968"/>
    </source>
</evidence>
<keyword evidence="1 2" id="KW-0732">Signal</keyword>
<gene>
    <name evidence="4" type="ORF">PH603_01925</name>
</gene>
<accession>A0AAE9XQN2</accession>
<organism evidence="4 5">
    <name type="scientific">Gimibacter soli</name>
    <dbReference type="NCBI Taxonomy" id="3024400"/>
    <lineage>
        <taxon>Bacteria</taxon>
        <taxon>Pseudomonadati</taxon>
        <taxon>Pseudomonadota</taxon>
        <taxon>Alphaproteobacteria</taxon>
        <taxon>Kordiimonadales</taxon>
        <taxon>Temperatibacteraceae</taxon>
        <taxon>Gimibacter</taxon>
    </lineage>
</organism>
<dbReference type="InterPro" id="IPR052037">
    <property type="entry name" value="LPS_export_LptA"/>
</dbReference>
<dbReference type="RefSeq" id="WP_289504233.1">
    <property type="nucleotide sequence ID" value="NZ_CP116805.1"/>
</dbReference>